<feature type="transmembrane region" description="Helical" evidence="1">
    <location>
        <begin position="178"/>
        <end position="199"/>
    </location>
</feature>
<feature type="transmembrane region" description="Helical" evidence="1">
    <location>
        <begin position="394"/>
        <end position="413"/>
    </location>
</feature>
<accession>A0A0A6PK47</accession>
<keyword evidence="1" id="KW-1133">Transmembrane helix</keyword>
<feature type="transmembrane region" description="Helical" evidence="1">
    <location>
        <begin position="306"/>
        <end position="328"/>
    </location>
</feature>
<evidence type="ECO:0000313" key="3">
    <source>
        <dbReference type="EMBL" id="KHD10977.1"/>
    </source>
</evidence>
<dbReference type="InterPro" id="IPR000917">
    <property type="entry name" value="Sulfatase_N"/>
</dbReference>
<comment type="caution">
    <text evidence="3">The sequence shown here is derived from an EMBL/GenBank/DDBJ whole genome shotgun (WGS) entry which is preliminary data.</text>
</comment>
<protein>
    <recommendedName>
        <fullName evidence="2">Sulfatase N-terminal domain-containing protein</fullName>
    </recommendedName>
</protein>
<keyword evidence="4" id="KW-1185">Reference proteome</keyword>
<dbReference type="PANTHER" id="PTHR43751">
    <property type="entry name" value="SULFATASE"/>
    <property type="match status" value="1"/>
</dbReference>
<dbReference type="AlphaFoldDB" id="A0A0A6PK47"/>
<dbReference type="PANTHER" id="PTHR43751:SF3">
    <property type="entry name" value="SULFATASE N-TERMINAL DOMAIN-CONTAINING PROTEIN"/>
    <property type="match status" value="1"/>
</dbReference>
<keyword evidence="1" id="KW-0472">Membrane</keyword>
<organism evidence="3 4">
    <name type="scientific">Candidatus Thiomargarita nelsonii</name>
    <dbReference type="NCBI Taxonomy" id="1003181"/>
    <lineage>
        <taxon>Bacteria</taxon>
        <taxon>Pseudomonadati</taxon>
        <taxon>Pseudomonadota</taxon>
        <taxon>Gammaproteobacteria</taxon>
        <taxon>Thiotrichales</taxon>
        <taxon>Thiotrichaceae</taxon>
        <taxon>Thiomargarita</taxon>
    </lineage>
</organism>
<reference evidence="3 4" key="1">
    <citation type="journal article" date="2016" name="Front. Microbiol.">
        <title>Single-Cell (Meta-)Genomics of a Dimorphic Candidatus Thiomargarita nelsonii Reveals Genomic Plasticity.</title>
        <authorList>
            <person name="Flood B.E."/>
            <person name="Fliss P."/>
            <person name="Jones D.S."/>
            <person name="Dick G.J."/>
            <person name="Jain S."/>
            <person name="Kaster A.K."/>
            <person name="Winkel M."/>
            <person name="Mussmann M."/>
            <person name="Bailey J."/>
        </authorList>
    </citation>
    <scope>NUCLEOTIDE SEQUENCE [LARGE SCALE GENOMIC DNA]</scope>
    <source>
        <strain evidence="3">Hydrate Ridge</strain>
    </source>
</reference>
<feature type="transmembrane region" description="Helical" evidence="1">
    <location>
        <begin position="264"/>
        <end position="285"/>
    </location>
</feature>
<evidence type="ECO:0000313" key="4">
    <source>
        <dbReference type="Proteomes" id="UP000030428"/>
    </source>
</evidence>
<feature type="transmembrane region" description="Helical" evidence="1">
    <location>
        <begin position="12"/>
        <end position="27"/>
    </location>
</feature>
<name>A0A0A6PK47_9GAMM</name>
<sequence length="848" mass="98532">MTIPTFQIFRKYFWLILPLFICCYYLISQLNSNIILGIDVDMPDELRKTEQGQIFYERKRGNGFNEKDSISFHYKQYEKGEIINVSIPNTKKIGKIRFDPFLGKGIIIINRLIINNGLSSQTLSLEKLYKSSNNFVGLHSIDNIEFKDGKVSIYCSNNDPSLFLFKDFSLYKDWKMTAFLAFLVTLLLSIFTLLFFHYYSNKIFHYFHKYSFNVKLVEHSIVTALSLLIIAIIVTKSFVSLVTIFHFERELTLIDMLVTYVSDIGIVFVLGIFAIYLFLLAKWIASEAFQKIITLILTSFLKILQQLIYLSLLGLSLAFVSLSIFYLFSGYIFFEWGAFIEPQHIEAIEHIGVTDEFWDLFFRWQTGVFLIVLISLTFLAYKIAIYLNKYKLRILAIFLPISLIALLPINHIYNFAPSVYSPLLMITASTDENTDGVPKELLEDINASNFKMEIQAQIPLKYQHYKGIAKDMNVVIVVLESTRQQNINLYGYERQTMPFLSQLAENSIVFHNARVNQPRSCKTMESLTLGVYPEPRLRAITWRHEKVNGKNNLLKTILDQGYTFNFTTMLRDYGGDSFYPFLKKITNNRIDHAMTQKKFIQAGKLTHQMDDKIASNDLLEWTAKQQKFLAMLWTNCAHMPYNSPIKPYGEENTIDKYDNCLANLDLSIKILVNGLQKQGKLDNTLILILGDHGEALGEKLELGHGNFLYEHSLRIPFLIYNPKIFSQPVDLKQRFQVKDIPATLLYLLGLPNTMEQSINIFAKTATDKIYLSNVFTDYKLGMIFKHYKFVYRPKYDKTYLYDLIADPNEEHNIIGGKTDKEIAAMKRETLEWYKYQIEYLDQTVFAKE</sequence>
<keyword evidence="1" id="KW-0812">Transmembrane</keyword>
<proteinExistence type="predicted"/>
<feature type="domain" description="Sulfatase N-terminal" evidence="2">
    <location>
        <begin position="473"/>
        <end position="749"/>
    </location>
</feature>
<dbReference type="Pfam" id="PF00884">
    <property type="entry name" value="Sulfatase"/>
    <property type="match status" value="1"/>
</dbReference>
<evidence type="ECO:0000259" key="2">
    <source>
        <dbReference type="Pfam" id="PF00884"/>
    </source>
</evidence>
<dbReference type="Gene3D" id="3.40.720.10">
    <property type="entry name" value="Alkaline Phosphatase, subunit A"/>
    <property type="match status" value="1"/>
</dbReference>
<dbReference type="InterPro" id="IPR017850">
    <property type="entry name" value="Alkaline_phosphatase_core_sf"/>
</dbReference>
<dbReference type="InterPro" id="IPR052701">
    <property type="entry name" value="GAG_Ulvan_Degrading_Sulfatases"/>
</dbReference>
<feature type="transmembrane region" description="Helical" evidence="1">
    <location>
        <begin position="367"/>
        <end position="387"/>
    </location>
</feature>
<dbReference type="EMBL" id="JSZA02000126">
    <property type="protein sequence ID" value="KHD10977.1"/>
    <property type="molecule type" value="Genomic_DNA"/>
</dbReference>
<feature type="transmembrane region" description="Helical" evidence="1">
    <location>
        <begin position="220"/>
        <end position="244"/>
    </location>
</feature>
<dbReference type="Proteomes" id="UP000030428">
    <property type="component" value="Unassembled WGS sequence"/>
</dbReference>
<gene>
    <name evidence="3" type="ORF">PN36_24310</name>
</gene>
<evidence type="ECO:0000256" key="1">
    <source>
        <dbReference type="SAM" id="Phobius"/>
    </source>
</evidence>
<dbReference type="SUPFAM" id="SSF53649">
    <property type="entry name" value="Alkaline phosphatase-like"/>
    <property type="match status" value="1"/>
</dbReference>